<dbReference type="PANTHER" id="PTHR38600:SF2">
    <property type="entry name" value="SLL0088 PROTEIN"/>
    <property type="match status" value="1"/>
</dbReference>
<dbReference type="InterPro" id="IPR036390">
    <property type="entry name" value="WH_DNA-bd_sf"/>
</dbReference>
<reference evidence="2 3" key="1">
    <citation type="submission" date="2022-03" db="EMBL/GenBank/DDBJ databases">
        <title>Pseudonocardia alaer sp. nov., a novel actinomycete isolated from reed forest soil.</title>
        <authorList>
            <person name="Wang L."/>
        </authorList>
    </citation>
    <scope>NUCLEOTIDE SEQUENCE [LARGE SCALE GENOMIC DNA]</scope>
    <source>
        <strain evidence="2 3">Y-16303</strain>
    </source>
</reference>
<dbReference type="NCBIfam" id="NF033788">
    <property type="entry name" value="HTH_metalloreg"/>
    <property type="match status" value="1"/>
</dbReference>
<gene>
    <name evidence="2" type="ORF">MMF94_18165</name>
</gene>
<dbReference type="CDD" id="cd00090">
    <property type="entry name" value="HTH_ARSR"/>
    <property type="match status" value="1"/>
</dbReference>
<comment type="caution">
    <text evidence="2">The sequence shown here is derived from an EMBL/GenBank/DDBJ whole genome shotgun (WGS) entry which is preliminary data.</text>
</comment>
<dbReference type="EMBL" id="JAKXMK010000015">
    <property type="protein sequence ID" value="MCH6167614.1"/>
    <property type="molecule type" value="Genomic_DNA"/>
</dbReference>
<dbReference type="PROSITE" id="PS50987">
    <property type="entry name" value="HTH_ARSR_2"/>
    <property type="match status" value="1"/>
</dbReference>
<dbReference type="PRINTS" id="PR00778">
    <property type="entry name" value="HTHARSR"/>
</dbReference>
<proteinExistence type="predicted"/>
<dbReference type="InterPro" id="IPR001845">
    <property type="entry name" value="HTH_ArsR_DNA-bd_dom"/>
</dbReference>
<accession>A0ABS9TGF3</accession>
<dbReference type="PANTHER" id="PTHR38600">
    <property type="entry name" value="TRANSCRIPTIONAL REGULATORY PROTEIN"/>
    <property type="match status" value="1"/>
</dbReference>
<dbReference type="SUPFAM" id="SSF46785">
    <property type="entry name" value="Winged helix' DNA-binding domain"/>
    <property type="match status" value="1"/>
</dbReference>
<evidence type="ECO:0000259" key="1">
    <source>
        <dbReference type="PROSITE" id="PS50987"/>
    </source>
</evidence>
<protein>
    <submittedName>
        <fullName evidence="2">Metalloregulator ArsR/SmtB family transcription factor</fullName>
    </submittedName>
</protein>
<keyword evidence="3" id="KW-1185">Reference proteome</keyword>
<name>A0ABS9TGF3_9PSEU</name>
<dbReference type="RefSeq" id="WP_241038072.1">
    <property type="nucleotide sequence ID" value="NZ_BAAAJF010000003.1"/>
</dbReference>
<organism evidence="2 3">
    <name type="scientific">Pseudonocardia alaniniphila</name>
    <dbReference type="NCBI Taxonomy" id="75291"/>
    <lineage>
        <taxon>Bacteria</taxon>
        <taxon>Bacillati</taxon>
        <taxon>Actinomycetota</taxon>
        <taxon>Actinomycetes</taxon>
        <taxon>Pseudonocardiales</taxon>
        <taxon>Pseudonocardiaceae</taxon>
        <taxon>Pseudonocardia</taxon>
    </lineage>
</organism>
<dbReference type="InterPro" id="IPR036388">
    <property type="entry name" value="WH-like_DNA-bd_sf"/>
</dbReference>
<sequence>MVERLDEVFHALADPTRRAMVRRLAEREQTVTELAAPYPISLAAASKHVKVLERAGLVRRTVHGRRHVCRLDPAPLAAATHHLRFYEQFWTGRLDALEAFVTTPTEESP</sequence>
<dbReference type="Pfam" id="PF12840">
    <property type="entry name" value="HTH_20"/>
    <property type="match status" value="1"/>
</dbReference>
<evidence type="ECO:0000313" key="2">
    <source>
        <dbReference type="EMBL" id="MCH6167614.1"/>
    </source>
</evidence>
<dbReference type="Gene3D" id="1.10.10.10">
    <property type="entry name" value="Winged helix-like DNA-binding domain superfamily/Winged helix DNA-binding domain"/>
    <property type="match status" value="1"/>
</dbReference>
<dbReference type="Proteomes" id="UP001299970">
    <property type="component" value="Unassembled WGS sequence"/>
</dbReference>
<dbReference type="InterPro" id="IPR011991">
    <property type="entry name" value="ArsR-like_HTH"/>
</dbReference>
<evidence type="ECO:0000313" key="3">
    <source>
        <dbReference type="Proteomes" id="UP001299970"/>
    </source>
</evidence>
<dbReference type="SMART" id="SM00418">
    <property type="entry name" value="HTH_ARSR"/>
    <property type="match status" value="1"/>
</dbReference>
<feature type="domain" description="HTH arsR-type" evidence="1">
    <location>
        <begin position="1"/>
        <end position="91"/>
    </location>
</feature>